<sequence>MKAMHEAMQQADGIAWGVSDRIGRIVLRRADRANAISRAASRALVRAIDEVLDSRPRVVLLAAEGQVFCAGGDIEEFAAAGPALDALIDEVLEPLHPALWRLATAPLPVVSAVNGPIGGAGIGLALCADFVLAAESMKLRTGYAAIGLSPDLGASFFLARRVGAVRAQQWLMLSDPIDASECLAHGAVDSLHPDGNLQRASEALAHRLAHAASGSLAAIKSLCTGLPGRDLHAHLKMEHALLAERARSADAHEGVRAFVERRPPQF</sequence>
<dbReference type="PANTHER" id="PTHR43459:SF1">
    <property type="entry name" value="EG:BACN32G11.4 PROTEIN"/>
    <property type="match status" value="1"/>
</dbReference>
<dbReference type="Pfam" id="PF00378">
    <property type="entry name" value="ECH_1"/>
    <property type="match status" value="1"/>
</dbReference>
<evidence type="ECO:0000256" key="2">
    <source>
        <dbReference type="RuleBase" id="RU003707"/>
    </source>
</evidence>
<dbReference type="PANTHER" id="PTHR43459">
    <property type="entry name" value="ENOYL-COA HYDRATASE"/>
    <property type="match status" value="1"/>
</dbReference>
<evidence type="ECO:0000313" key="4">
    <source>
        <dbReference type="Proteomes" id="UP001365846"/>
    </source>
</evidence>
<dbReference type="EMBL" id="JBBKZU010000006">
    <property type="protein sequence ID" value="MEJ8812453.1"/>
    <property type="molecule type" value="Genomic_DNA"/>
</dbReference>
<gene>
    <name evidence="3" type="ORF">WKW77_15315</name>
</gene>
<dbReference type="PROSITE" id="PS00166">
    <property type="entry name" value="ENOYL_COA_HYDRATASE"/>
    <property type="match status" value="1"/>
</dbReference>
<dbReference type="Gene3D" id="1.10.12.10">
    <property type="entry name" value="Lyase 2-enoyl-coa Hydratase, Chain A, domain 2"/>
    <property type="match status" value="1"/>
</dbReference>
<dbReference type="InterPro" id="IPR001753">
    <property type="entry name" value="Enoyl-CoA_hydra/iso"/>
</dbReference>
<dbReference type="RefSeq" id="WP_340357714.1">
    <property type="nucleotide sequence ID" value="NZ_JBBKZU010000006.1"/>
</dbReference>
<organism evidence="3 4">
    <name type="scientific">Variovorax ureilyticus</name>
    <dbReference type="NCBI Taxonomy" id="1836198"/>
    <lineage>
        <taxon>Bacteria</taxon>
        <taxon>Pseudomonadati</taxon>
        <taxon>Pseudomonadota</taxon>
        <taxon>Betaproteobacteria</taxon>
        <taxon>Burkholderiales</taxon>
        <taxon>Comamonadaceae</taxon>
        <taxon>Variovorax</taxon>
    </lineage>
</organism>
<evidence type="ECO:0000256" key="1">
    <source>
        <dbReference type="ARBA" id="ARBA00005254"/>
    </source>
</evidence>
<evidence type="ECO:0000313" key="3">
    <source>
        <dbReference type="EMBL" id="MEJ8812453.1"/>
    </source>
</evidence>
<dbReference type="Gene3D" id="3.90.226.10">
    <property type="entry name" value="2-enoyl-CoA Hydratase, Chain A, domain 1"/>
    <property type="match status" value="1"/>
</dbReference>
<proteinExistence type="inferred from homology"/>
<reference evidence="3 4" key="1">
    <citation type="submission" date="2024-03" db="EMBL/GenBank/DDBJ databases">
        <title>Novel species of the genus Variovorax.</title>
        <authorList>
            <person name="Liu Q."/>
            <person name="Xin Y.-H."/>
        </authorList>
    </citation>
    <scope>NUCLEOTIDE SEQUENCE [LARGE SCALE GENOMIC DNA]</scope>
    <source>
        <strain evidence="3 4">KACC 18899</strain>
    </source>
</reference>
<dbReference type="InterPro" id="IPR018376">
    <property type="entry name" value="Enoyl-CoA_hyd/isom_CS"/>
</dbReference>
<protein>
    <submittedName>
        <fullName evidence="3">Enoyl-CoA hydratase-related protein</fullName>
    </submittedName>
</protein>
<dbReference type="Proteomes" id="UP001365846">
    <property type="component" value="Unassembled WGS sequence"/>
</dbReference>
<comment type="similarity">
    <text evidence="1 2">Belongs to the enoyl-CoA hydratase/isomerase family.</text>
</comment>
<dbReference type="CDD" id="cd06558">
    <property type="entry name" value="crotonase-like"/>
    <property type="match status" value="1"/>
</dbReference>
<dbReference type="InterPro" id="IPR029045">
    <property type="entry name" value="ClpP/crotonase-like_dom_sf"/>
</dbReference>
<keyword evidence="4" id="KW-1185">Reference proteome</keyword>
<accession>A0ABU8VFL2</accession>
<dbReference type="SUPFAM" id="SSF52096">
    <property type="entry name" value="ClpP/crotonase"/>
    <property type="match status" value="1"/>
</dbReference>
<name>A0ABU8VFL2_9BURK</name>
<comment type="caution">
    <text evidence="3">The sequence shown here is derived from an EMBL/GenBank/DDBJ whole genome shotgun (WGS) entry which is preliminary data.</text>
</comment>
<dbReference type="InterPro" id="IPR014748">
    <property type="entry name" value="Enoyl-CoA_hydra_C"/>
</dbReference>